<evidence type="ECO:0000313" key="11">
    <source>
        <dbReference type="EMBL" id="MBD2861251.1"/>
    </source>
</evidence>
<name>A0A927C840_9BACL</name>
<evidence type="ECO:0000256" key="6">
    <source>
        <dbReference type="ARBA" id="ARBA00056497"/>
    </source>
</evidence>
<comment type="pathway">
    <text evidence="1 7">Cofactor biosynthesis; (R)-pantothenate biosynthesis; (R)-pantoate from 3-methyl-2-oxobutanoate: step 1/2.</text>
</comment>
<keyword evidence="12" id="KW-1185">Reference proteome</keyword>
<dbReference type="EC" id="2.1.2.11" evidence="7"/>
<evidence type="ECO:0000256" key="8">
    <source>
        <dbReference type="PIRSR" id="PIRSR000388-1"/>
    </source>
</evidence>
<comment type="function">
    <text evidence="6 7">Catalyzes the reversible reaction in which hydroxymethyl group from 5,10-methylenetetrahydrofolate is transferred onto alpha-ketoisovalerate to form ketopantoate.</text>
</comment>
<dbReference type="SUPFAM" id="SSF51621">
    <property type="entry name" value="Phosphoenolpyruvate/pyruvate domain"/>
    <property type="match status" value="1"/>
</dbReference>
<feature type="binding site" evidence="7 9">
    <location>
        <position position="116"/>
    </location>
    <ligand>
        <name>3-methyl-2-oxobutanoate</name>
        <dbReference type="ChEBI" id="CHEBI:11851"/>
    </ligand>
</feature>
<reference evidence="11" key="1">
    <citation type="submission" date="2020-09" db="EMBL/GenBank/DDBJ databases">
        <title>A novel bacterium of genus Paenibacillus, isolated from South China Sea.</title>
        <authorList>
            <person name="Huang H."/>
            <person name="Mo K."/>
            <person name="Hu Y."/>
        </authorList>
    </citation>
    <scope>NUCLEOTIDE SEQUENCE</scope>
    <source>
        <strain evidence="11">IB182363</strain>
    </source>
</reference>
<dbReference type="Pfam" id="PF02548">
    <property type="entry name" value="Pantoate_transf"/>
    <property type="match status" value="1"/>
</dbReference>
<dbReference type="PANTHER" id="PTHR20881">
    <property type="entry name" value="3-METHYL-2-OXOBUTANOATE HYDROXYMETHYLTRANSFERASE"/>
    <property type="match status" value="1"/>
</dbReference>
<dbReference type="InterPro" id="IPR040442">
    <property type="entry name" value="Pyrv_kinase-like_dom_sf"/>
</dbReference>
<comment type="cofactor">
    <cofactor evidence="7 10">
        <name>Mg(2+)</name>
        <dbReference type="ChEBI" id="CHEBI:18420"/>
    </cofactor>
    <text evidence="7 10">Binds 1 Mg(2+) ion per subunit.</text>
</comment>
<dbReference type="HAMAP" id="MF_00156">
    <property type="entry name" value="PanB"/>
    <property type="match status" value="1"/>
</dbReference>
<keyword evidence="7 10" id="KW-0460">Magnesium</keyword>
<keyword evidence="7" id="KW-0963">Cytoplasm</keyword>
<dbReference type="InterPro" id="IPR015813">
    <property type="entry name" value="Pyrv/PenolPyrv_kinase-like_dom"/>
</dbReference>
<evidence type="ECO:0000313" key="12">
    <source>
        <dbReference type="Proteomes" id="UP000639396"/>
    </source>
</evidence>
<dbReference type="Gene3D" id="3.20.20.60">
    <property type="entry name" value="Phosphoenolpyruvate-binding domains"/>
    <property type="match status" value="1"/>
</dbReference>
<dbReference type="NCBIfam" id="TIGR00222">
    <property type="entry name" value="panB"/>
    <property type="match status" value="1"/>
</dbReference>
<evidence type="ECO:0000256" key="1">
    <source>
        <dbReference type="ARBA" id="ARBA00005033"/>
    </source>
</evidence>
<comment type="caution">
    <text evidence="11">The sequence shown here is derived from an EMBL/GenBank/DDBJ whole genome shotgun (WGS) entry which is preliminary data.</text>
</comment>
<comment type="subcellular location">
    <subcellularLocation>
        <location evidence="7">Cytoplasm</location>
    </subcellularLocation>
</comment>
<evidence type="ECO:0000256" key="9">
    <source>
        <dbReference type="PIRSR" id="PIRSR000388-2"/>
    </source>
</evidence>
<feature type="binding site" evidence="7 10">
    <location>
        <position position="86"/>
    </location>
    <ligand>
        <name>Mg(2+)</name>
        <dbReference type="ChEBI" id="CHEBI:18420"/>
    </ligand>
</feature>
<comment type="subunit">
    <text evidence="3 7">Homodecamer; pentamer of dimers.</text>
</comment>
<dbReference type="FunFam" id="3.20.20.60:FF:000003">
    <property type="entry name" value="3-methyl-2-oxobutanoate hydroxymethyltransferase"/>
    <property type="match status" value="1"/>
</dbReference>
<evidence type="ECO:0000256" key="5">
    <source>
        <dbReference type="ARBA" id="ARBA00022679"/>
    </source>
</evidence>
<evidence type="ECO:0000256" key="4">
    <source>
        <dbReference type="ARBA" id="ARBA00022655"/>
    </source>
</evidence>
<feature type="binding site" evidence="7 10">
    <location>
        <position position="118"/>
    </location>
    <ligand>
        <name>Mg(2+)</name>
        <dbReference type="ChEBI" id="CHEBI:18420"/>
    </ligand>
</feature>
<protein>
    <recommendedName>
        <fullName evidence="7">3-methyl-2-oxobutanoate hydroxymethyltransferase</fullName>
        <ecNumber evidence="7">2.1.2.11</ecNumber>
    </recommendedName>
    <alternativeName>
        <fullName evidence="7">Ketopantoate hydroxymethyltransferase</fullName>
        <shortName evidence="7">KPHMT</shortName>
    </alternativeName>
</protein>
<comment type="similarity">
    <text evidence="2 7">Belongs to the PanB family.</text>
</comment>
<proteinExistence type="inferred from homology"/>
<sequence>MEPKKMSTTRMRKMKTDGVPISVVTAYDYTSAKLAEEAGVDVILVGDSLGNVVQGQESTLPVTLDEMIYHTKMVTRAISAPFVVSDMPFMTYHGSIDQSLHNVGRLMREGLCKAVKMEGGTEIAHTVDAVVKAGVPVMGHIGLTPQSVYQIGGYKIQGKTGVSARKLMDDAKALEQAGAFAIVVELVTDEIAEEITKAVSIPTIGIGAGVHCDGQVLVFHDLLQYASPVFPKKFVKAYANIGDSIRNGIAQYVQEVKSRSFPAQEHTFHADLELAGHLYGGKSPDND</sequence>
<feature type="binding site" evidence="7 9">
    <location>
        <begin position="47"/>
        <end position="48"/>
    </location>
    <ligand>
        <name>3-methyl-2-oxobutanoate</name>
        <dbReference type="ChEBI" id="CHEBI:11851"/>
    </ligand>
</feature>
<dbReference type="PIRSF" id="PIRSF000388">
    <property type="entry name" value="Pantoate_hydroxy_MeTrfase"/>
    <property type="match status" value="1"/>
</dbReference>
<dbReference type="CDD" id="cd06557">
    <property type="entry name" value="KPHMT-like"/>
    <property type="match status" value="1"/>
</dbReference>
<dbReference type="GO" id="GO:0000287">
    <property type="term" value="F:magnesium ion binding"/>
    <property type="evidence" value="ECO:0007669"/>
    <property type="project" value="TreeGrafter"/>
</dbReference>
<dbReference type="Proteomes" id="UP000639396">
    <property type="component" value="Unassembled WGS sequence"/>
</dbReference>
<gene>
    <name evidence="7 11" type="primary">panB</name>
    <name evidence="11" type="ORF">IDH45_04515</name>
</gene>
<evidence type="ECO:0000256" key="2">
    <source>
        <dbReference type="ARBA" id="ARBA00008676"/>
    </source>
</evidence>
<keyword evidence="7 10" id="KW-0479">Metal-binding</keyword>
<dbReference type="AlphaFoldDB" id="A0A927C840"/>
<dbReference type="GO" id="GO:0015940">
    <property type="term" value="P:pantothenate biosynthetic process"/>
    <property type="evidence" value="ECO:0007669"/>
    <property type="project" value="UniProtKB-UniRule"/>
</dbReference>
<dbReference type="RefSeq" id="WP_190925101.1">
    <property type="nucleotide sequence ID" value="NZ_JACXJA010000005.1"/>
</dbReference>
<dbReference type="NCBIfam" id="NF001452">
    <property type="entry name" value="PRK00311.1"/>
    <property type="match status" value="1"/>
</dbReference>
<keyword evidence="4 7" id="KW-0566">Pantothenate biosynthesis</keyword>
<keyword evidence="5 7" id="KW-0808">Transferase</keyword>
<evidence type="ECO:0000256" key="7">
    <source>
        <dbReference type="HAMAP-Rule" id="MF_00156"/>
    </source>
</evidence>
<dbReference type="EMBL" id="JACXJA010000005">
    <property type="protein sequence ID" value="MBD2861251.1"/>
    <property type="molecule type" value="Genomic_DNA"/>
</dbReference>
<evidence type="ECO:0000256" key="10">
    <source>
        <dbReference type="PIRSR" id="PIRSR000388-3"/>
    </source>
</evidence>
<feature type="binding site" evidence="7 9">
    <location>
        <position position="86"/>
    </location>
    <ligand>
        <name>3-methyl-2-oxobutanoate</name>
        <dbReference type="ChEBI" id="CHEBI:11851"/>
    </ligand>
</feature>
<dbReference type="PANTHER" id="PTHR20881:SF0">
    <property type="entry name" value="3-METHYL-2-OXOBUTANOATE HYDROXYMETHYLTRANSFERASE"/>
    <property type="match status" value="1"/>
</dbReference>
<dbReference type="GO" id="GO:0005737">
    <property type="term" value="C:cytoplasm"/>
    <property type="evidence" value="ECO:0007669"/>
    <property type="project" value="UniProtKB-SubCell"/>
</dbReference>
<accession>A0A927C840</accession>
<feature type="active site" description="Proton acceptor" evidence="7 8">
    <location>
        <position position="185"/>
    </location>
</feature>
<organism evidence="11 12">
    <name type="scientific">Paenibacillus oceani</name>
    <dbReference type="NCBI Taxonomy" id="2772510"/>
    <lineage>
        <taxon>Bacteria</taxon>
        <taxon>Bacillati</taxon>
        <taxon>Bacillota</taxon>
        <taxon>Bacilli</taxon>
        <taxon>Bacillales</taxon>
        <taxon>Paenibacillaceae</taxon>
        <taxon>Paenibacillus</taxon>
    </lineage>
</organism>
<evidence type="ECO:0000256" key="3">
    <source>
        <dbReference type="ARBA" id="ARBA00011424"/>
    </source>
</evidence>
<dbReference type="GO" id="GO:0003864">
    <property type="term" value="F:3-methyl-2-oxobutanoate hydroxymethyltransferase activity"/>
    <property type="evidence" value="ECO:0007669"/>
    <property type="project" value="UniProtKB-UniRule"/>
</dbReference>
<feature type="binding site" evidence="7 10">
    <location>
        <position position="47"/>
    </location>
    <ligand>
        <name>Mg(2+)</name>
        <dbReference type="ChEBI" id="CHEBI:18420"/>
    </ligand>
</feature>
<comment type="catalytic activity">
    <reaction evidence="7">
        <text>(6R)-5,10-methylene-5,6,7,8-tetrahydrofolate + 3-methyl-2-oxobutanoate + H2O = 2-dehydropantoate + (6S)-5,6,7,8-tetrahydrofolate</text>
        <dbReference type="Rhea" id="RHEA:11824"/>
        <dbReference type="ChEBI" id="CHEBI:11561"/>
        <dbReference type="ChEBI" id="CHEBI:11851"/>
        <dbReference type="ChEBI" id="CHEBI:15377"/>
        <dbReference type="ChEBI" id="CHEBI:15636"/>
        <dbReference type="ChEBI" id="CHEBI:57453"/>
        <dbReference type="EC" id="2.1.2.11"/>
    </reaction>
</comment>
<dbReference type="InterPro" id="IPR003700">
    <property type="entry name" value="Pantoate_hydroxy_MeTrfase"/>
</dbReference>